<reference evidence="3" key="1">
    <citation type="submission" date="2020-01" db="EMBL/GenBank/DDBJ databases">
        <title>Genome sequence of Kobresia littledalei, the first chromosome-level genome in the family Cyperaceae.</title>
        <authorList>
            <person name="Qu G."/>
        </authorList>
    </citation>
    <scope>NUCLEOTIDE SEQUENCE</scope>
    <source>
        <strain evidence="3">C.B.Clarke</strain>
        <tissue evidence="3">Leaf</tissue>
    </source>
</reference>
<dbReference type="Gene3D" id="3.10.350.10">
    <property type="entry name" value="LysM domain"/>
    <property type="match status" value="2"/>
</dbReference>
<sequence length="397" mass="42510">MKPTKPTQNPRYPHSHITVVRTHLYSLPVSFSPVPPLTEMSSLSLFLYISFLFLPLTSAARFACTSKYPGTCQSLVGYVPLNATTLGSVRSLFQLRSFRSLLAANSLSLNTPQNYTVPALSTVRIRFPCSCSGGSGSSFGLPVYKVRPGEGLDAIARGTFAGLVTYEEIAKANNISDSNRIEVGQQIKIPLPCSCDMIGTDPVVHYAHVVAAGSSITGIATAFGTTEDTLMKLNGITDPKSLQAGQVLDVPLRTCSSSIGSTSLDRNLRVPNGSYVLTANNCIQCSCSSSTWQMNCIPTQGISSSVCPAAKCGDMFLGNTSSTSACDNTLCSYSGYTNSTSFTILTNLTTSSLCNNEASPVSQPKANSSSRLRFGLFSWMEFVVFVHVTLALLSFYW</sequence>
<feature type="domain" description="LysM" evidence="2">
    <location>
        <begin position="142"/>
        <end position="189"/>
    </location>
</feature>
<evidence type="ECO:0000256" key="1">
    <source>
        <dbReference type="SAM" id="Phobius"/>
    </source>
</evidence>
<keyword evidence="1" id="KW-0472">Membrane</keyword>
<dbReference type="InterPro" id="IPR018392">
    <property type="entry name" value="LysM"/>
</dbReference>
<feature type="transmembrane region" description="Helical" evidence="1">
    <location>
        <begin position="374"/>
        <end position="396"/>
    </location>
</feature>
<keyword evidence="1" id="KW-1133">Transmembrane helix</keyword>
<dbReference type="PANTHER" id="PTHR33734:SF11">
    <property type="entry name" value="LYSM DOMAIN-CONTAINING GPI-ANCHORED PROTEIN 2"/>
    <property type="match status" value="1"/>
</dbReference>
<keyword evidence="1" id="KW-0812">Transmembrane</keyword>
<accession>A0A833QN19</accession>
<dbReference type="SUPFAM" id="SSF54106">
    <property type="entry name" value="LysM domain"/>
    <property type="match status" value="2"/>
</dbReference>
<dbReference type="EMBL" id="SWLB01000021">
    <property type="protein sequence ID" value="KAF3324886.1"/>
    <property type="molecule type" value="Genomic_DNA"/>
</dbReference>
<comment type="caution">
    <text evidence="3">The sequence shown here is derived from an EMBL/GenBank/DDBJ whole genome shotgun (WGS) entry which is preliminary data.</text>
</comment>
<dbReference type="PANTHER" id="PTHR33734">
    <property type="entry name" value="LYSM DOMAIN-CONTAINING GPI-ANCHORED PROTEIN 2"/>
    <property type="match status" value="1"/>
</dbReference>
<proteinExistence type="predicted"/>
<feature type="transmembrane region" description="Helical" evidence="1">
    <location>
        <begin position="45"/>
        <end position="64"/>
    </location>
</feature>
<protein>
    <submittedName>
        <fullName evidence="3">Chitin elicitor-binding protein</fullName>
    </submittedName>
</protein>
<evidence type="ECO:0000313" key="4">
    <source>
        <dbReference type="Proteomes" id="UP000623129"/>
    </source>
</evidence>
<evidence type="ECO:0000313" key="3">
    <source>
        <dbReference type="EMBL" id="KAF3324886.1"/>
    </source>
</evidence>
<keyword evidence="4" id="KW-1185">Reference proteome</keyword>
<organism evidence="3 4">
    <name type="scientific">Carex littledalei</name>
    <dbReference type="NCBI Taxonomy" id="544730"/>
    <lineage>
        <taxon>Eukaryota</taxon>
        <taxon>Viridiplantae</taxon>
        <taxon>Streptophyta</taxon>
        <taxon>Embryophyta</taxon>
        <taxon>Tracheophyta</taxon>
        <taxon>Spermatophyta</taxon>
        <taxon>Magnoliopsida</taxon>
        <taxon>Liliopsida</taxon>
        <taxon>Poales</taxon>
        <taxon>Cyperaceae</taxon>
        <taxon>Cyperoideae</taxon>
        <taxon>Cariceae</taxon>
        <taxon>Carex</taxon>
        <taxon>Carex subgen. Euthyceras</taxon>
    </lineage>
</organism>
<dbReference type="SMART" id="SM00257">
    <property type="entry name" value="LysM"/>
    <property type="match status" value="2"/>
</dbReference>
<dbReference type="Proteomes" id="UP000623129">
    <property type="component" value="Unassembled WGS sequence"/>
</dbReference>
<dbReference type="OrthoDB" id="2107166at2759"/>
<dbReference type="InterPro" id="IPR036779">
    <property type="entry name" value="LysM_dom_sf"/>
</dbReference>
<dbReference type="CDD" id="cd00118">
    <property type="entry name" value="LysM"/>
    <property type="match status" value="2"/>
</dbReference>
<feature type="domain" description="LysM" evidence="2">
    <location>
        <begin position="206"/>
        <end position="250"/>
    </location>
</feature>
<evidence type="ECO:0000259" key="2">
    <source>
        <dbReference type="PROSITE" id="PS51782"/>
    </source>
</evidence>
<gene>
    <name evidence="3" type="ORF">FCM35_KLT11043</name>
</gene>
<dbReference type="Pfam" id="PF01476">
    <property type="entry name" value="LysM"/>
    <property type="match status" value="2"/>
</dbReference>
<name>A0A833QN19_9POAL</name>
<dbReference type="AlphaFoldDB" id="A0A833QN19"/>
<dbReference type="PROSITE" id="PS51782">
    <property type="entry name" value="LYSM"/>
    <property type="match status" value="2"/>
</dbReference>